<sequence>MILIISKNNEITTTEVIKWLIVMNKKFIRVHEDEVFEINTLKKRILLKSYRNQFFIDEISAVWYRRGGIVFKTLNYQNQAIDRYMFEVQHWLIDYVIKSLEGKRHINKQSNSHLNKLLVLEKAKQIGLDVPPYFLAEDMEDVIIDQTIVKPITGTPIVDHIQENQNGIMYTSVIEQKKESSFFISFFQEKIEKDFEIRSFYLNGKVYSTAIISQNDEKTKIDHRRYNSKIPNRNVRYKLPAEIEHKIDLLMQSLDLNSGSVDFIKSADKFYFLEINAIGQFLGMSEACNYDLEREIAAYL</sequence>
<dbReference type="InterPro" id="IPR026455">
    <property type="entry name" value="GRASP_w_spasm"/>
</dbReference>
<keyword evidence="2" id="KW-1185">Reference proteome</keyword>
<dbReference type="Proteomes" id="UP000487757">
    <property type="component" value="Unassembled WGS sequence"/>
</dbReference>
<evidence type="ECO:0000313" key="2">
    <source>
        <dbReference type="Proteomes" id="UP000487757"/>
    </source>
</evidence>
<gene>
    <name evidence="1" type="primary">gwsG</name>
    <name evidence="1" type="ORF">GJU39_19975</name>
</gene>
<dbReference type="Gene3D" id="3.30.470.20">
    <property type="entry name" value="ATP-grasp fold, B domain"/>
    <property type="match status" value="1"/>
</dbReference>
<name>A0A7K0G5U1_9SPHI</name>
<accession>A0A7K0G5U1</accession>
<dbReference type="SUPFAM" id="SSF56059">
    <property type="entry name" value="Glutathione synthetase ATP-binding domain-like"/>
    <property type="match status" value="1"/>
</dbReference>
<dbReference type="PANTHER" id="PTHR21621:SF0">
    <property type="entry name" value="BETA-CITRYLGLUTAMATE SYNTHASE B-RELATED"/>
    <property type="match status" value="1"/>
</dbReference>
<dbReference type="OrthoDB" id="583309at2"/>
<dbReference type="GO" id="GO:0005737">
    <property type="term" value="C:cytoplasm"/>
    <property type="evidence" value="ECO:0007669"/>
    <property type="project" value="TreeGrafter"/>
</dbReference>
<dbReference type="RefSeq" id="WP_154282772.1">
    <property type="nucleotide sequence ID" value="NZ_JBHUJQ010000001.1"/>
</dbReference>
<dbReference type="NCBIfam" id="TIGR04192">
    <property type="entry name" value="GRASP_w_spasm"/>
    <property type="match status" value="1"/>
</dbReference>
<dbReference type="GO" id="GO:0009432">
    <property type="term" value="P:SOS response"/>
    <property type="evidence" value="ECO:0007669"/>
    <property type="project" value="TreeGrafter"/>
</dbReference>
<proteinExistence type="predicted"/>
<evidence type="ECO:0000313" key="1">
    <source>
        <dbReference type="EMBL" id="MRX78366.1"/>
    </source>
</evidence>
<dbReference type="AlphaFoldDB" id="A0A7K0G5U1"/>
<organism evidence="1 2">
    <name type="scientific">Pedobacter petrophilus</name>
    <dbReference type="NCBI Taxonomy" id="1908241"/>
    <lineage>
        <taxon>Bacteria</taxon>
        <taxon>Pseudomonadati</taxon>
        <taxon>Bacteroidota</taxon>
        <taxon>Sphingobacteriia</taxon>
        <taxon>Sphingobacteriales</taxon>
        <taxon>Sphingobacteriaceae</taxon>
        <taxon>Pedobacter</taxon>
    </lineage>
</organism>
<dbReference type="EMBL" id="WKKH01000049">
    <property type="protein sequence ID" value="MRX78366.1"/>
    <property type="molecule type" value="Genomic_DNA"/>
</dbReference>
<dbReference type="GO" id="GO:0018169">
    <property type="term" value="F:ribosomal S6-glutamic acid ligase activity"/>
    <property type="evidence" value="ECO:0007669"/>
    <property type="project" value="TreeGrafter"/>
</dbReference>
<protein>
    <submittedName>
        <fullName evidence="1">Grasp-with-spasm system ATP-grasp peptide maturase</fullName>
    </submittedName>
</protein>
<comment type="caution">
    <text evidence="1">The sequence shown here is derived from an EMBL/GenBank/DDBJ whole genome shotgun (WGS) entry which is preliminary data.</text>
</comment>
<dbReference type="PANTHER" id="PTHR21621">
    <property type="entry name" value="RIBOSOMAL PROTEIN S6 MODIFICATION PROTEIN"/>
    <property type="match status" value="1"/>
</dbReference>
<reference evidence="1 2" key="1">
    <citation type="submission" date="2019-11" db="EMBL/GenBank/DDBJ databases">
        <title>Pedobacter petrophilus genome.</title>
        <authorList>
            <person name="Feldbauer M.J."/>
            <person name="Newman J.D."/>
        </authorList>
    </citation>
    <scope>NUCLEOTIDE SEQUENCE [LARGE SCALE GENOMIC DNA]</scope>
    <source>
        <strain evidence="1 2">LMG 29686</strain>
    </source>
</reference>